<keyword evidence="3" id="KW-1185">Reference proteome</keyword>
<accession>A0A0L0DRN1</accession>
<dbReference type="EMBL" id="GL349492">
    <property type="protein sequence ID" value="KNC54912.1"/>
    <property type="molecule type" value="Genomic_DNA"/>
</dbReference>
<proteinExistence type="predicted"/>
<gene>
    <name evidence="2" type="ORF">AMSG_10571</name>
</gene>
<evidence type="ECO:0000256" key="1">
    <source>
        <dbReference type="SAM" id="MobiDB-lite"/>
    </source>
</evidence>
<sequence>MEEVLAAVCGRRRVSVSVVNAEAAACGTEGVRAFARSPAVADEARRLAHLPSASFDINHEHSALWDVLHPESSIRKAVLVQGPTLDLFAAVQQPGVLEAYNDSRAGNGHGAGRAASWEVGMTGILLDAALQLRTDLVALEASSSVAVAMPSVPSMDTPTAGGEGVCVAGDGDELADGSSIFAFTPSPEARPVGMRTPLRAARQTPGQFHTPGRKPTPGRSPGESPARSRINVKPQVRGAIRLASAWRVPPPSPDAIRILNTPEKARPLAGPLARVLDDAAALSPIGAASPLGGGGEHYVSMESSPMLDSREYAEAPLPRGTPVSTPLSATTSLALHYLTKAWKFMAKLPAGSRPLGKALTPLAPFVGSDGTVFRGLLLTWTPRVFEAMAAAQECKDAALVDLVRSQLEGQATVVATVGEAGKLFVASAPIHDVANPLEDSPARGRLPGYGLRVRLRPGLGLGTGNEHGASCCGAT</sequence>
<evidence type="ECO:0000313" key="2">
    <source>
        <dbReference type="EMBL" id="KNC54912.1"/>
    </source>
</evidence>
<dbReference type="Proteomes" id="UP000054408">
    <property type="component" value="Unassembled WGS sequence"/>
</dbReference>
<feature type="region of interest" description="Disordered" evidence="1">
    <location>
        <begin position="200"/>
        <end position="230"/>
    </location>
</feature>
<organism evidence="2 3">
    <name type="scientific">Thecamonas trahens ATCC 50062</name>
    <dbReference type="NCBI Taxonomy" id="461836"/>
    <lineage>
        <taxon>Eukaryota</taxon>
        <taxon>Apusozoa</taxon>
        <taxon>Apusomonadida</taxon>
        <taxon>Apusomonadidae</taxon>
        <taxon>Thecamonas</taxon>
    </lineage>
</organism>
<dbReference type="GeneID" id="25568766"/>
<protein>
    <submittedName>
        <fullName evidence="2">Uncharacterized protein</fullName>
    </submittedName>
</protein>
<evidence type="ECO:0000313" key="3">
    <source>
        <dbReference type="Proteomes" id="UP000054408"/>
    </source>
</evidence>
<reference evidence="2 3" key="1">
    <citation type="submission" date="2010-05" db="EMBL/GenBank/DDBJ databases">
        <title>The Genome Sequence of Thecamonas trahens ATCC 50062.</title>
        <authorList>
            <consortium name="The Broad Institute Genome Sequencing Platform"/>
            <person name="Russ C."/>
            <person name="Cuomo C."/>
            <person name="Shea T."/>
            <person name="Young S.K."/>
            <person name="Zeng Q."/>
            <person name="Koehrsen M."/>
            <person name="Haas B."/>
            <person name="Borodovsky M."/>
            <person name="Guigo R."/>
            <person name="Alvarado L."/>
            <person name="Berlin A."/>
            <person name="Bochicchio J."/>
            <person name="Borenstein D."/>
            <person name="Chapman S."/>
            <person name="Chen Z."/>
            <person name="Freedman E."/>
            <person name="Gellesch M."/>
            <person name="Goldberg J."/>
            <person name="Griggs A."/>
            <person name="Gujja S."/>
            <person name="Heilman E."/>
            <person name="Heiman D."/>
            <person name="Hepburn T."/>
            <person name="Howarth C."/>
            <person name="Jen D."/>
            <person name="Larson L."/>
            <person name="Mehta T."/>
            <person name="Park D."/>
            <person name="Pearson M."/>
            <person name="Roberts A."/>
            <person name="Saif S."/>
            <person name="Shenoy N."/>
            <person name="Sisk P."/>
            <person name="Stolte C."/>
            <person name="Sykes S."/>
            <person name="Thomson T."/>
            <person name="Walk T."/>
            <person name="White J."/>
            <person name="Yandava C."/>
            <person name="Burger G."/>
            <person name="Gray M.W."/>
            <person name="Holland P.W.H."/>
            <person name="King N."/>
            <person name="Lang F.B.F."/>
            <person name="Roger A.J."/>
            <person name="Ruiz-Trillo I."/>
            <person name="Lander E."/>
            <person name="Nusbaum C."/>
        </authorList>
    </citation>
    <scope>NUCLEOTIDE SEQUENCE [LARGE SCALE GENOMIC DNA]</scope>
    <source>
        <strain evidence="2 3">ATCC 50062</strain>
    </source>
</reference>
<name>A0A0L0DRN1_THETB</name>
<dbReference type="RefSeq" id="XP_013753502.1">
    <property type="nucleotide sequence ID" value="XM_013898048.1"/>
</dbReference>
<dbReference type="AlphaFoldDB" id="A0A0L0DRN1"/>